<proteinExistence type="predicted"/>
<accession>A0A8H5M2W3</accession>
<dbReference type="OrthoDB" id="3224413at2759"/>
<feature type="compositionally biased region" description="Pro residues" evidence="1">
    <location>
        <begin position="34"/>
        <end position="43"/>
    </location>
</feature>
<reference evidence="3 4" key="1">
    <citation type="journal article" date="2020" name="ISME J.">
        <title>Uncovering the hidden diversity of litter-decomposition mechanisms in mushroom-forming fungi.</title>
        <authorList>
            <person name="Floudas D."/>
            <person name="Bentzer J."/>
            <person name="Ahren D."/>
            <person name="Johansson T."/>
            <person name="Persson P."/>
            <person name="Tunlid A."/>
        </authorList>
    </citation>
    <scope>NUCLEOTIDE SEQUENCE [LARGE SCALE GENOMIC DNA]</scope>
    <source>
        <strain evidence="3 4">CBS 661.87</strain>
    </source>
</reference>
<feature type="compositionally biased region" description="Low complexity" evidence="1">
    <location>
        <begin position="22"/>
        <end position="33"/>
    </location>
</feature>
<evidence type="ECO:0000313" key="4">
    <source>
        <dbReference type="Proteomes" id="UP000565441"/>
    </source>
</evidence>
<feature type="domain" description="DUF6699" evidence="2">
    <location>
        <begin position="85"/>
        <end position="209"/>
    </location>
</feature>
<dbReference type="AlphaFoldDB" id="A0A8H5M2W3"/>
<dbReference type="InterPro" id="IPR046522">
    <property type="entry name" value="DUF6699"/>
</dbReference>
<evidence type="ECO:0000313" key="3">
    <source>
        <dbReference type="EMBL" id="KAF5378726.1"/>
    </source>
</evidence>
<sequence length="223" mass="24410">MAKRVQFAAVNASYSPSPSTPSPTLSLSSLPSSSDPPTPPVNPAPMFHPRSTFELKPSPLPSPPPDEMHIHFLLAFAPFGAPAVQYDITTPPTLLLGSQVSLEAFHEPATEPPLPSLSIICPNLLSPITVISGDVGYVTLSDVLHAIYHELRLPTNTAEYKSLLRDNTKDVDMAYYHRCRRSGDEARQLERGIKRVDFLMGKNRFFGLSGTLHGPDIWELNVA</sequence>
<evidence type="ECO:0000256" key="1">
    <source>
        <dbReference type="SAM" id="MobiDB-lite"/>
    </source>
</evidence>
<evidence type="ECO:0000259" key="2">
    <source>
        <dbReference type="Pfam" id="PF20415"/>
    </source>
</evidence>
<gene>
    <name evidence="3" type="ORF">D9615_006871</name>
</gene>
<comment type="caution">
    <text evidence="3">The sequence shown here is derived from an EMBL/GenBank/DDBJ whole genome shotgun (WGS) entry which is preliminary data.</text>
</comment>
<keyword evidence="4" id="KW-1185">Reference proteome</keyword>
<dbReference type="Proteomes" id="UP000565441">
    <property type="component" value="Unassembled WGS sequence"/>
</dbReference>
<protein>
    <recommendedName>
        <fullName evidence="2">DUF6699 domain-containing protein</fullName>
    </recommendedName>
</protein>
<dbReference type="Pfam" id="PF20415">
    <property type="entry name" value="DUF6699"/>
    <property type="match status" value="1"/>
</dbReference>
<feature type="region of interest" description="Disordered" evidence="1">
    <location>
        <begin position="1"/>
        <end position="61"/>
    </location>
</feature>
<name>A0A8H5M2W3_9AGAR</name>
<dbReference type="EMBL" id="JAACJP010000018">
    <property type="protein sequence ID" value="KAF5378726.1"/>
    <property type="molecule type" value="Genomic_DNA"/>
</dbReference>
<organism evidence="3 4">
    <name type="scientific">Tricholomella constricta</name>
    <dbReference type="NCBI Taxonomy" id="117010"/>
    <lineage>
        <taxon>Eukaryota</taxon>
        <taxon>Fungi</taxon>
        <taxon>Dikarya</taxon>
        <taxon>Basidiomycota</taxon>
        <taxon>Agaricomycotina</taxon>
        <taxon>Agaricomycetes</taxon>
        <taxon>Agaricomycetidae</taxon>
        <taxon>Agaricales</taxon>
        <taxon>Tricholomatineae</taxon>
        <taxon>Lyophyllaceae</taxon>
        <taxon>Tricholomella</taxon>
    </lineage>
</organism>